<evidence type="ECO:0000313" key="1">
    <source>
        <dbReference type="EMBL" id="EPZ31236.1"/>
    </source>
</evidence>
<dbReference type="OrthoDB" id="2799478at2759"/>
<dbReference type="InterPro" id="IPR036691">
    <property type="entry name" value="Endo/exonu/phosph_ase_sf"/>
</dbReference>
<organism evidence="1 2">
    <name type="scientific">Rozella allomycis (strain CSF55)</name>
    <dbReference type="NCBI Taxonomy" id="988480"/>
    <lineage>
        <taxon>Eukaryota</taxon>
        <taxon>Fungi</taxon>
        <taxon>Fungi incertae sedis</taxon>
        <taxon>Cryptomycota</taxon>
        <taxon>Cryptomycota incertae sedis</taxon>
        <taxon>Rozella</taxon>
    </lineage>
</organism>
<evidence type="ECO:0008006" key="3">
    <source>
        <dbReference type="Google" id="ProtNLM"/>
    </source>
</evidence>
<protein>
    <recommendedName>
        <fullName evidence="3">Endonuclease/exonuclease/phosphatase domain-containing protein</fullName>
    </recommendedName>
</protein>
<keyword evidence="2" id="KW-1185">Reference proteome</keyword>
<dbReference type="AlphaFoldDB" id="A0A075AR95"/>
<sequence length="216" mass="24038">MPVTTSPPNGRGGQTGSCETAKGEELAADPSAYIRSKGLNVCFLNIKGYNDRKLTKLLSLVGKDSVLVLAESHLSEAKQRQNKLRWSDFHHIHAPYTSAARGISVFVRKNNKFNACLRKCSEKDGRLLVFEISLGETKFKTAVVYAPNGKREKREFFSSLTQEIEGGIDLLLGDFNCVLDPRDRNQNTSVNEDGSEELAEAVNHWDLVDGWRLVNP</sequence>
<dbReference type="HOGENOM" id="CLU_1286057_0_0_1"/>
<dbReference type="SUPFAM" id="SSF56219">
    <property type="entry name" value="DNase I-like"/>
    <property type="match status" value="1"/>
</dbReference>
<dbReference type="EMBL" id="KE561273">
    <property type="protein sequence ID" value="EPZ31236.1"/>
    <property type="molecule type" value="Genomic_DNA"/>
</dbReference>
<feature type="non-terminal residue" evidence="1">
    <location>
        <position position="216"/>
    </location>
</feature>
<dbReference type="STRING" id="988480.A0A075AR95"/>
<proteinExistence type="predicted"/>
<dbReference type="Proteomes" id="UP000030755">
    <property type="component" value="Unassembled WGS sequence"/>
</dbReference>
<reference evidence="1 2" key="1">
    <citation type="journal article" date="2013" name="Curr. Biol.">
        <title>Shared signatures of parasitism and phylogenomics unite Cryptomycota and microsporidia.</title>
        <authorList>
            <person name="James T.Y."/>
            <person name="Pelin A."/>
            <person name="Bonen L."/>
            <person name="Ahrendt S."/>
            <person name="Sain D."/>
            <person name="Corradi N."/>
            <person name="Stajich J.E."/>
        </authorList>
    </citation>
    <scope>NUCLEOTIDE SEQUENCE [LARGE SCALE GENOMIC DNA]</scope>
    <source>
        <strain evidence="1 2">CSF55</strain>
    </source>
</reference>
<gene>
    <name evidence="1" type="ORF">O9G_006317</name>
</gene>
<name>A0A075AR95_ROZAC</name>
<accession>A0A075AR95</accession>
<evidence type="ECO:0000313" key="2">
    <source>
        <dbReference type="Proteomes" id="UP000030755"/>
    </source>
</evidence>
<dbReference type="Gene3D" id="3.60.10.10">
    <property type="entry name" value="Endonuclease/exonuclease/phosphatase"/>
    <property type="match status" value="1"/>
</dbReference>